<proteinExistence type="predicted"/>
<gene>
    <name evidence="1" type="ORF">SCLCIDRAFT_49677</name>
</gene>
<evidence type="ECO:0000313" key="1">
    <source>
        <dbReference type="EMBL" id="KIM58641.1"/>
    </source>
</evidence>
<dbReference type="HOGENOM" id="CLU_199417_0_0_1"/>
<dbReference type="EMBL" id="KN822083">
    <property type="protein sequence ID" value="KIM58641.1"/>
    <property type="molecule type" value="Genomic_DNA"/>
</dbReference>
<name>A0A0C3DRP1_9AGAM</name>
<organism evidence="1 2">
    <name type="scientific">Scleroderma citrinum Foug A</name>
    <dbReference type="NCBI Taxonomy" id="1036808"/>
    <lineage>
        <taxon>Eukaryota</taxon>
        <taxon>Fungi</taxon>
        <taxon>Dikarya</taxon>
        <taxon>Basidiomycota</taxon>
        <taxon>Agaricomycotina</taxon>
        <taxon>Agaricomycetes</taxon>
        <taxon>Agaricomycetidae</taxon>
        <taxon>Boletales</taxon>
        <taxon>Sclerodermatineae</taxon>
        <taxon>Sclerodermataceae</taxon>
        <taxon>Scleroderma</taxon>
    </lineage>
</organism>
<dbReference type="AlphaFoldDB" id="A0A0C3DRP1"/>
<sequence>FMWKNGKRKAFHLGGNSLCCQYIRIHDKEYQQCCTEGNIPENDHVVPCEILETK</sequence>
<accession>A0A0C3DRP1</accession>
<dbReference type="InParanoid" id="A0A0C3DRP1"/>
<reference evidence="1 2" key="1">
    <citation type="submission" date="2014-04" db="EMBL/GenBank/DDBJ databases">
        <authorList>
            <consortium name="DOE Joint Genome Institute"/>
            <person name="Kuo A."/>
            <person name="Kohler A."/>
            <person name="Nagy L.G."/>
            <person name="Floudas D."/>
            <person name="Copeland A."/>
            <person name="Barry K.W."/>
            <person name="Cichocki N."/>
            <person name="Veneault-Fourrey C."/>
            <person name="LaButti K."/>
            <person name="Lindquist E.A."/>
            <person name="Lipzen A."/>
            <person name="Lundell T."/>
            <person name="Morin E."/>
            <person name="Murat C."/>
            <person name="Sun H."/>
            <person name="Tunlid A."/>
            <person name="Henrissat B."/>
            <person name="Grigoriev I.V."/>
            <person name="Hibbett D.S."/>
            <person name="Martin F."/>
            <person name="Nordberg H.P."/>
            <person name="Cantor M.N."/>
            <person name="Hua S.X."/>
        </authorList>
    </citation>
    <scope>NUCLEOTIDE SEQUENCE [LARGE SCALE GENOMIC DNA]</scope>
    <source>
        <strain evidence="1 2">Foug A</strain>
    </source>
</reference>
<keyword evidence="2" id="KW-1185">Reference proteome</keyword>
<evidence type="ECO:0000313" key="2">
    <source>
        <dbReference type="Proteomes" id="UP000053989"/>
    </source>
</evidence>
<feature type="non-terminal residue" evidence="1">
    <location>
        <position position="54"/>
    </location>
</feature>
<protein>
    <submittedName>
        <fullName evidence="1">Uncharacterized protein</fullName>
    </submittedName>
</protein>
<dbReference type="OrthoDB" id="2692481at2759"/>
<feature type="non-terminal residue" evidence="1">
    <location>
        <position position="1"/>
    </location>
</feature>
<reference evidence="2" key="2">
    <citation type="submission" date="2015-01" db="EMBL/GenBank/DDBJ databases">
        <title>Evolutionary Origins and Diversification of the Mycorrhizal Mutualists.</title>
        <authorList>
            <consortium name="DOE Joint Genome Institute"/>
            <consortium name="Mycorrhizal Genomics Consortium"/>
            <person name="Kohler A."/>
            <person name="Kuo A."/>
            <person name="Nagy L.G."/>
            <person name="Floudas D."/>
            <person name="Copeland A."/>
            <person name="Barry K.W."/>
            <person name="Cichocki N."/>
            <person name="Veneault-Fourrey C."/>
            <person name="LaButti K."/>
            <person name="Lindquist E.A."/>
            <person name="Lipzen A."/>
            <person name="Lundell T."/>
            <person name="Morin E."/>
            <person name="Murat C."/>
            <person name="Riley R."/>
            <person name="Ohm R."/>
            <person name="Sun H."/>
            <person name="Tunlid A."/>
            <person name="Henrissat B."/>
            <person name="Grigoriev I.V."/>
            <person name="Hibbett D.S."/>
            <person name="Martin F."/>
        </authorList>
    </citation>
    <scope>NUCLEOTIDE SEQUENCE [LARGE SCALE GENOMIC DNA]</scope>
    <source>
        <strain evidence="2">Foug A</strain>
    </source>
</reference>
<dbReference type="Proteomes" id="UP000053989">
    <property type="component" value="Unassembled WGS sequence"/>
</dbReference>